<proteinExistence type="predicted"/>
<keyword evidence="1 3" id="KW-0378">Hydrolase</keyword>
<keyword evidence="3" id="KW-0442">Lipid degradation</keyword>
<dbReference type="Pfam" id="PF01735">
    <property type="entry name" value="PLA2_B"/>
    <property type="match status" value="1"/>
</dbReference>
<evidence type="ECO:0000256" key="1">
    <source>
        <dbReference type="ARBA" id="ARBA00022801"/>
    </source>
</evidence>
<keyword evidence="6" id="KW-1185">Reference proteome</keyword>
<dbReference type="GO" id="GO:0005509">
    <property type="term" value="F:calcium ion binding"/>
    <property type="evidence" value="ECO:0007669"/>
    <property type="project" value="TreeGrafter"/>
</dbReference>
<dbReference type="GO" id="GO:0046475">
    <property type="term" value="P:glycerophospholipid catabolic process"/>
    <property type="evidence" value="ECO:0007669"/>
    <property type="project" value="TreeGrafter"/>
</dbReference>
<name>A0A8T0BCD5_SILME</name>
<dbReference type="Proteomes" id="UP000606274">
    <property type="component" value="Unassembled WGS sequence"/>
</dbReference>
<dbReference type="PROSITE" id="PS51210">
    <property type="entry name" value="PLA2C"/>
    <property type="match status" value="1"/>
</dbReference>
<evidence type="ECO:0000256" key="2">
    <source>
        <dbReference type="ARBA" id="ARBA00023098"/>
    </source>
</evidence>
<dbReference type="PANTHER" id="PTHR10728:SF32">
    <property type="entry name" value="CYTOSOLIC PHOSPHOLIPASE A2 BETA"/>
    <property type="match status" value="1"/>
</dbReference>
<dbReference type="SMART" id="SM00022">
    <property type="entry name" value="PLAc"/>
    <property type="match status" value="1"/>
</dbReference>
<reference evidence="5" key="1">
    <citation type="submission" date="2020-08" db="EMBL/GenBank/DDBJ databases">
        <title>Chromosome-level assembly of Southern catfish (Silurus meridionalis) provides insights into visual adaptation to the nocturnal and benthic lifestyles.</title>
        <authorList>
            <person name="Zhang Y."/>
            <person name="Wang D."/>
            <person name="Peng Z."/>
        </authorList>
    </citation>
    <scope>NUCLEOTIDE SEQUENCE</scope>
    <source>
        <strain evidence="5">SWU-2019-XX</strain>
        <tissue evidence="5">Muscle</tissue>
    </source>
</reference>
<dbReference type="GO" id="GO:0005829">
    <property type="term" value="C:cytosol"/>
    <property type="evidence" value="ECO:0007669"/>
    <property type="project" value="TreeGrafter"/>
</dbReference>
<comment type="caution">
    <text evidence="5">The sequence shown here is derived from an EMBL/GenBank/DDBJ whole genome shotgun (WGS) entry which is preliminary data.</text>
</comment>
<keyword evidence="2 3" id="KW-0443">Lipid metabolism</keyword>
<evidence type="ECO:0000259" key="4">
    <source>
        <dbReference type="PROSITE" id="PS51210"/>
    </source>
</evidence>
<evidence type="ECO:0000313" key="6">
    <source>
        <dbReference type="Proteomes" id="UP000606274"/>
    </source>
</evidence>
<dbReference type="InterPro" id="IPR016035">
    <property type="entry name" value="Acyl_Trfase/lysoPLipase"/>
</dbReference>
<organism evidence="5 6">
    <name type="scientific">Silurus meridionalis</name>
    <name type="common">Southern catfish</name>
    <name type="synonym">Silurus soldatovi meridionalis</name>
    <dbReference type="NCBI Taxonomy" id="175797"/>
    <lineage>
        <taxon>Eukaryota</taxon>
        <taxon>Metazoa</taxon>
        <taxon>Chordata</taxon>
        <taxon>Craniata</taxon>
        <taxon>Vertebrata</taxon>
        <taxon>Euteleostomi</taxon>
        <taxon>Actinopterygii</taxon>
        <taxon>Neopterygii</taxon>
        <taxon>Teleostei</taxon>
        <taxon>Ostariophysi</taxon>
        <taxon>Siluriformes</taxon>
        <taxon>Siluridae</taxon>
        <taxon>Silurus</taxon>
    </lineage>
</organism>
<evidence type="ECO:0000313" key="5">
    <source>
        <dbReference type="EMBL" id="KAF7704741.1"/>
    </source>
</evidence>
<dbReference type="PANTHER" id="PTHR10728">
    <property type="entry name" value="CYTOSOLIC PHOSPHOLIPASE A2"/>
    <property type="match status" value="1"/>
</dbReference>
<dbReference type="GO" id="GO:0047498">
    <property type="term" value="F:calcium-dependent phospholipase A2 activity"/>
    <property type="evidence" value="ECO:0007669"/>
    <property type="project" value="TreeGrafter"/>
</dbReference>
<dbReference type="InterPro" id="IPR002642">
    <property type="entry name" value="LysoPLipase_cat_dom"/>
</dbReference>
<dbReference type="GO" id="GO:0005544">
    <property type="term" value="F:calcium-dependent phospholipid binding"/>
    <property type="evidence" value="ECO:0007669"/>
    <property type="project" value="TreeGrafter"/>
</dbReference>
<accession>A0A8T0BCD5</accession>
<dbReference type="EMBL" id="JABFDY010000008">
    <property type="protein sequence ID" value="KAF7704741.1"/>
    <property type="molecule type" value="Genomic_DNA"/>
</dbReference>
<sequence>MKVRLDFDIPAEEKAFLLKRKEVVSRALEKILNLKTPLDPTQVPTVALVCSGGGSRAMTGMYGSLKGLQTLGLLDTITYITSVSGSTWSTASLYSDPFWSKEGLETQINFAKKMLSKSTASLFSPAQLSYYHSELQNREKEGYSVSLIDTWGLIIENLIFGKKHTDTLSHQKNAVSEGQNPLPIYTAVNMKKDSIGSTVPEWCEFTPFEVGFSKYGTFFPAEYFGSEFYLGHVVKKLPETRISFLLGIWSSAFSINLAQIWSSITGVIPSWVGGNVDHIGLGCSQHSNSSKRCLIGLRSELYSKRSSTPTYANQIFMELALCRFLIGGKLGLSIEHYSQKAHPNLMISFSGKTICNIFLWIVAAGNESTTMDTLRVDSEDTALSEFLNNRPIISKVFNFLRGFFLHNLYRKSPNFNTSKETNPDMFPNKLTPMDSTLGLVDSGFANNTAFPPVLRPNRCANVILCLSYSWDEDQLKVIKDTQEYCIEHQLPFPKIDFSKYTSQPYKEVYVFEDEKNPDAPIVLHFPLVNVSFKTYKEPGVKRTGKKELNEGNINVSTKSSPYVTSHFTYSTEDFQRLVDLTSYNILNNKETIINTLKKALNKKGLPIIPSAEETSSCIVS</sequence>
<dbReference type="SUPFAM" id="SSF52151">
    <property type="entry name" value="FabD/lysophospholipase-like"/>
    <property type="match status" value="2"/>
</dbReference>
<gene>
    <name evidence="5" type="ORF">HF521_021813</name>
</gene>
<protein>
    <recommendedName>
        <fullName evidence="4">PLA2c domain-containing protein</fullName>
    </recommendedName>
</protein>
<dbReference type="AlphaFoldDB" id="A0A8T0BCD5"/>
<dbReference type="Gene3D" id="3.40.1090.10">
    <property type="entry name" value="Cytosolic phospholipase A2 catalytic domain"/>
    <property type="match status" value="2"/>
</dbReference>
<evidence type="ECO:0000256" key="3">
    <source>
        <dbReference type="PROSITE-ProRule" id="PRU00555"/>
    </source>
</evidence>
<feature type="domain" description="PLA2c" evidence="4">
    <location>
        <begin position="1"/>
        <end position="620"/>
    </location>
</feature>